<feature type="compositionally biased region" description="Pro residues" evidence="32">
    <location>
        <begin position="2020"/>
        <end position="2030"/>
    </location>
</feature>
<dbReference type="InterPro" id="IPR018114">
    <property type="entry name" value="TRYPSIN_HIS"/>
</dbReference>
<feature type="region of interest" description="Disordered" evidence="32">
    <location>
        <begin position="3083"/>
        <end position="3118"/>
    </location>
</feature>
<feature type="region of interest" description="Disordered" evidence="32">
    <location>
        <begin position="1588"/>
        <end position="1658"/>
    </location>
</feature>
<feature type="domain" description="SH3" evidence="33">
    <location>
        <begin position="2323"/>
        <end position="2384"/>
    </location>
</feature>
<feature type="region of interest" description="Disordered" evidence="32">
    <location>
        <begin position="708"/>
        <end position="760"/>
    </location>
</feature>
<evidence type="ECO:0000256" key="17">
    <source>
        <dbReference type="ARBA" id="ARBA00022723"/>
    </source>
</evidence>
<evidence type="ECO:0000256" key="6">
    <source>
        <dbReference type="ARBA" id="ARBA00019454"/>
    </source>
</evidence>
<keyword evidence="13" id="KW-0765">Sulfation</keyword>
<organism evidence="40 41">
    <name type="scientific">Galemys pyrenaicus</name>
    <name type="common">Iberian desman</name>
    <name type="synonym">Pyrenean desman</name>
    <dbReference type="NCBI Taxonomy" id="202257"/>
    <lineage>
        <taxon>Eukaryota</taxon>
        <taxon>Metazoa</taxon>
        <taxon>Chordata</taxon>
        <taxon>Craniata</taxon>
        <taxon>Vertebrata</taxon>
        <taxon>Euteleostomi</taxon>
        <taxon>Mammalia</taxon>
        <taxon>Eutheria</taxon>
        <taxon>Laurasiatheria</taxon>
        <taxon>Eulipotyphla</taxon>
        <taxon>Talpidae</taxon>
        <taxon>Galemys</taxon>
    </lineage>
</organism>
<keyword evidence="20" id="KW-0106">Calcium</keyword>
<evidence type="ECO:0000256" key="29">
    <source>
        <dbReference type="PROSITE-ProRule" id="PRU00076"/>
    </source>
</evidence>
<feature type="compositionally biased region" description="Basic and acidic residues" evidence="32">
    <location>
        <begin position="1639"/>
        <end position="1648"/>
    </location>
</feature>
<dbReference type="SMART" id="SM00181">
    <property type="entry name" value="EGF"/>
    <property type="match status" value="5"/>
</dbReference>
<evidence type="ECO:0000256" key="14">
    <source>
        <dbReference type="ARBA" id="ARBA00022658"/>
    </source>
</evidence>
<dbReference type="Pfam" id="PF13716">
    <property type="entry name" value="CRAL_TRIO_2"/>
    <property type="match status" value="1"/>
</dbReference>
<evidence type="ECO:0000256" key="16">
    <source>
        <dbReference type="ARBA" id="ARBA00022696"/>
    </source>
</evidence>
<feature type="compositionally biased region" description="Gly residues" evidence="32">
    <location>
        <begin position="2196"/>
        <end position="2208"/>
    </location>
</feature>
<keyword evidence="16" id="KW-0356">Hemostasis</keyword>
<dbReference type="InterPro" id="IPR000742">
    <property type="entry name" value="EGF"/>
</dbReference>
<keyword evidence="24 29" id="KW-1015">Disulfide bond</keyword>
<dbReference type="Pfam" id="PF23289">
    <property type="entry name" value="Spectrin_5"/>
    <property type="match status" value="1"/>
</dbReference>
<dbReference type="FunFam" id="2.10.25.10:FF:000259">
    <property type="entry name" value="Coagulation factor VII"/>
    <property type="match status" value="1"/>
</dbReference>
<comment type="caution">
    <text evidence="40">The sequence shown here is derived from an EMBL/GenBank/DDBJ whole genome shotgun (WGS) entry which is preliminary data.</text>
</comment>
<feature type="region of interest" description="Disordered" evidence="32">
    <location>
        <begin position="1"/>
        <end position="43"/>
    </location>
</feature>
<keyword evidence="23" id="KW-0865">Zymogen</keyword>
<dbReference type="CDD" id="cd00170">
    <property type="entry name" value="SEC14"/>
    <property type="match status" value="1"/>
</dbReference>
<dbReference type="SMART" id="SM00516">
    <property type="entry name" value="SEC14"/>
    <property type="match status" value="1"/>
</dbReference>
<dbReference type="SUPFAM" id="SSF46966">
    <property type="entry name" value="Spectrin repeat"/>
    <property type="match status" value="1"/>
</dbReference>
<evidence type="ECO:0000256" key="1">
    <source>
        <dbReference type="ARBA" id="ARBA00001368"/>
    </source>
</evidence>
<dbReference type="PROSITE" id="PS00134">
    <property type="entry name" value="TRYPSIN_HIS"/>
    <property type="match status" value="2"/>
</dbReference>
<dbReference type="InterPro" id="IPR056466">
    <property type="entry name" value="Spectrin_DBS"/>
</dbReference>
<evidence type="ECO:0000256" key="24">
    <source>
        <dbReference type="ARBA" id="ARBA00023157"/>
    </source>
</evidence>
<feature type="domain" description="EGF-like" evidence="36">
    <location>
        <begin position="2988"/>
        <end position="3024"/>
    </location>
</feature>
<keyword evidence="25" id="KW-0325">Glycoprotein</keyword>
<feature type="domain" description="Peptidase S1" evidence="38">
    <location>
        <begin position="3499"/>
        <end position="3732"/>
    </location>
</feature>
<dbReference type="InterPro" id="IPR035899">
    <property type="entry name" value="DBL_dom_sf"/>
</dbReference>
<feature type="compositionally biased region" description="Low complexity" evidence="32">
    <location>
        <begin position="2304"/>
        <end position="2317"/>
    </location>
</feature>
<dbReference type="SMART" id="SM00233">
    <property type="entry name" value="PH"/>
    <property type="match status" value="1"/>
</dbReference>
<evidence type="ECO:0000256" key="31">
    <source>
        <dbReference type="RuleBase" id="RU363034"/>
    </source>
</evidence>
<evidence type="ECO:0000259" key="37">
    <source>
        <dbReference type="PROSITE" id="PS50191"/>
    </source>
</evidence>
<keyword evidence="11 29" id="KW-0245">EGF-like domain</keyword>
<dbReference type="InterPro" id="IPR017857">
    <property type="entry name" value="Coagulation_fac-like_Gla_dom"/>
</dbReference>
<dbReference type="Proteomes" id="UP000700334">
    <property type="component" value="Unassembled WGS sequence"/>
</dbReference>
<evidence type="ECO:0000256" key="28">
    <source>
        <dbReference type="ARBA" id="ARBA00049987"/>
    </source>
</evidence>
<evidence type="ECO:0000256" key="27">
    <source>
        <dbReference type="ARBA" id="ARBA00031357"/>
    </source>
</evidence>
<dbReference type="OrthoDB" id="10004999at2759"/>
<feature type="compositionally biased region" description="Basic residues" evidence="32">
    <location>
        <begin position="224"/>
        <end position="234"/>
    </location>
</feature>
<feature type="region of interest" description="Disordered" evidence="32">
    <location>
        <begin position="2118"/>
        <end position="2325"/>
    </location>
</feature>
<feature type="compositionally biased region" description="Low complexity" evidence="32">
    <location>
        <begin position="2209"/>
        <end position="2226"/>
    </location>
</feature>
<feature type="domain" description="DH" evidence="35">
    <location>
        <begin position="1664"/>
        <end position="1849"/>
    </location>
</feature>
<dbReference type="Gene3D" id="4.10.740.10">
    <property type="entry name" value="Coagulation Factor IX"/>
    <property type="match status" value="3"/>
</dbReference>
<dbReference type="Pfam" id="PF22697">
    <property type="entry name" value="SOS1_NGEF_PH"/>
    <property type="match status" value="1"/>
</dbReference>
<dbReference type="InterPro" id="IPR001251">
    <property type="entry name" value="CRAL-TRIO_dom"/>
</dbReference>
<dbReference type="Pfam" id="PF00008">
    <property type="entry name" value="EGF"/>
    <property type="match status" value="1"/>
</dbReference>
<dbReference type="GO" id="GO:0004252">
    <property type="term" value="F:serine-type endopeptidase activity"/>
    <property type="evidence" value="ECO:0007669"/>
    <property type="project" value="UniProtKB-EC"/>
</dbReference>
<dbReference type="SUPFAM" id="SSF50044">
    <property type="entry name" value="SH3-domain"/>
    <property type="match status" value="1"/>
</dbReference>
<dbReference type="PROSITE" id="PS50003">
    <property type="entry name" value="PH_DOMAIN"/>
    <property type="match status" value="1"/>
</dbReference>
<feature type="disulfide bond" evidence="29">
    <location>
        <begin position="3014"/>
        <end position="3023"/>
    </location>
</feature>
<dbReference type="SUPFAM" id="SSF57630">
    <property type="entry name" value="GLA-domain"/>
    <property type="match status" value="3"/>
</dbReference>
<keyword evidence="15 31" id="KW-0645">Protease</keyword>
<dbReference type="InterPro" id="IPR001314">
    <property type="entry name" value="Peptidase_S1A"/>
</dbReference>
<keyword evidence="10" id="KW-0964">Secreted</keyword>
<dbReference type="PRINTS" id="PR00722">
    <property type="entry name" value="CHYMOTRYPSIN"/>
</dbReference>
<keyword evidence="26" id="KW-0379">Hydroxylation</keyword>
<feature type="region of interest" description="Disordered" evidence="32">
    <location>
        <begin position="882"/>
        <end position="910"/>
    </location>
</feature>
<dbReference type="Gene3D" id="1.20.58.60">
    <property type="match status" value="1"/>
</dbReference>
<evidence type="ECO:0000256" key="11">
    <source>
        <dbReference type="ARBA" id="ARBA00022536"/>
    </source>
</evidence>
<dbReference type="PROSITE" id="PS50191">
    <property type="entry name" value="CRAL_TRIO"/>
    <property type="match status" value="1"/>
</dbReference>
<dbReference type="EMBL" id="JAGFMF010011488">
    <property type="protein sequence ID" value="KAG8521157.1"/>
    <property type="molecule type" value="Genomic_DNA"/>
</dbReference>
<dbReference type="CDD" id="cd00190">
    <property type="entry name" value="Tryp_SPc"/>
    <property type="match status" value="2"/>
</dbReference>
<dbReference type="GO" id="GO:0005509">
    <property type="term" value="F:calcium ion binding"/>
    <property type="evidence" value="ECO:0007669"/>
    <property type="project" value="InterPro"/>
</dbReference>
<dbReference type="FunFam" id="2.10.25.10:FF:000480">
    <property type="entry name" value="Protein Z, vitamin K-dependent plasma glycoprotein"/>
    <property type="match status" value="1"/>
</dbReference>
<dbReference type="InterPro" id="IPR001881">
    <property type="entry name" value="EGF-like_Ca-bd_dom"/>
</dbReference>
<dbReference type="SUPFAM" id="SSF50729">
    <property type="entry name" value="PH domain-like"/>
    <property type="match status" value="1"/>
</dbReference>
<dbReference type="GO" id="GO:0006508">
    <property type="term" value="P:proteolysis"/>
    <property type="evidence" value="ECO:0007669"/>
    <property type="project" value="UniProtKB-KW"/>
</dbReference>
<dbReference type="InterPro" id="IPR001254">
    <property type="entry name" value="Trypsin_dom"/>
</dbReference>
<evidence type="ECO:0000256" key="9">
    <source>
        <dbReference type="ARBA" id="ARBA00022490"/>
    </source>
</evidence>
<dbReference type="SUPFAM" id="SSF50494">
    <property type="entry name" value="Trypsin-like serine proteases"/>
    <property type="match status" value="3"/>
</dbReference>
<feature type="domain" description="Gla" evidence="39">
    <location>
        <begin position="2942"/>
        <end position="2988"/>
    </location>
</feature>
<dbReference type="SMART" id="SM00179">
    <property type="entry name" value="EGF_CA"/>
    <property type="match status" value="3"/>
</dbReference>
<feature type="region of interest" description="Disordered" evidence="32">
    <location>
        <begin position="78"/>
        <end position="187"/>
    </location>
</feature>
<dbReference type="SMART" id="SM00020">
    <property type="entry name" value="Tryp_SPc"/>
    <property type="match status" value="3"/>
</dbReference>
<evidence type="ECO:0000256" key="19">
    <source>
        <dbReference type="ARBA" id="ARBA00022825"/>
    </source>
</evidence>
<evidence type="ECO:0000256" key="18">
    <source>
        <dbReference type="ARBA" id="ARBA00022801"/>
    </source>
</evidence>
<dbReference type="InterPro" id="IPR036028">
    <property type="entry name" value="SH3-like_dom_sf"/>
</dbReference>
<dbReference type="InterPro" id="IPR001849">
    <property type="entry name" value="PH_domain"/>
</dbReference>
<evidence type="ECO:0000313" key="41">
    <source>
        <dbReference type="Proteomes" id="UP000700334"/>
    </source>
</evidence>
<comment type="similarity">
    <text evidence="28">Belongs to the MCF2 family.</text>
</comment>
<keyword evidence="21" id="KW-0460">Magnesium</keyword>
<keyword evidence="8" id="KW-0301">Gamma-carboxyglutamic acid</keyword>
<comment type="subcellular location">
    <subcellularLocation>
        <location evidence="3">Cytoplasm</location>
    </subcellularLocation>
    <subcellularLocation>
        <location evidence="4">Secreted</location>
    </subcellularLocation>
</comment>
<dbReference type="Pfam" id="PF00594">
    <property type="entry name" value="Gla"/>
    <property type="match status" value="3"/>
</dbReference>
<dbReference type="PROSITE" id="PS00022">
    <property type="entry name" value="EGF_1"/>
    <property type="match status" value="2"/>
</dbReference>
<evidence type="ECO:0000256" key="22">
    <source>
        <dbReference type="ARBA" id="ARBA00023084"/>
    </source>
</evidence>
<dbReference type="PROSITE" id="PS01186">
    <property type="entry name" value="EGF_2"/>
    <property type="match status" value="2"/>
</dbReference>
<dbReference type="InterPro" id="IPR009003">
    <property type="entry name" value="Peptidase_S1_PA"/>
</dbReference>
<keyword evidence="7 30" id="KW-0728">SH3 domain</keyword>
<keyword evidence="12" id="KW-0597">Phosphoprotein</keyword>
<dbReference type="Pfam" id="PF00621">
    <property type="entry name" value="RhoGEF"/>
    <property type="match status" value="1"/>
</dbReference>
<evidence type="ECO:0000256" key="30">
    <source>
        <dbReference type="PROSITE-ProRule" id="PRU00192"/>
    </source>
</evidence>
<evidence type="ECO:0000256" key="23">
    <source>
        <dbReference type="ARBA" id="ARBA00023145"/>
    </source>
</evidence>
<dbReference type="Pfam" id="PF14670">
    <property type="entry name" value="FXa_inhibition"/>
    <property type="match status" value="2"/>
</dbReference>
<dbReference type="PANTHER" id="PTHR24278:SF28">
    <property type="entry name" value="COAGULATION FACTOR X"/>
    <property type="match status" value="1"/>
</dbReference>
<evidence type="ECO:0000256" key="25">
    <source>
        <dbReference type="ARBA" id="ARBA00023180"/>
    </source>
</evidence>
<dbReference type="FunFam" id="2.30.29.30:FF:000078">
    <property type="entry name" value="Guanine nucleotide exchange factor DBS"/>
    <property type="match status" value="1"/>
</dbReference>
<dbReference type="Pfam" id="PF00435">
    <property type="entry name" value="Spectrin"/>
    <property type="match status" value="1"/>
</dbReference>
<feature type="compositionally biased region" description="Low complexity" evidence="32">
    <location>
        <begin position="2510"/>
        <end position="2529"/>
    </location>
</feature>
<comment type="catalytic activity">
    <reaction evidence="1">
        <text>Selective cleavage of Arg-|-Ile bond in factor X to form factor Xa.</text>
        <dbReference type="EC" id="3.4.21.22"/>
    </reaction>
</comment>
<feature type="domain" description="Peptidase S1" evidence="38">
    <location>
        <begin position="2637"/>
        <end position="2868"/>
    </location>
</feature>
<gene>
    <name evidence="40" type="ORF">J0S82_003830</name>
</gene>
<feature type="domain" description="CRAL-TRIO" evidence="37">
    <location>
        <begin position="994"/>
        <end position="1192"/>
    </location>
</feature>
<evidence type="ECO:0000256" key="21">
    <source>
        <dbReference type="ARBA" id="ARBA00022842"/>
    </source>
</evidence>
<feature type="region of interest" description="Disordered" evidence="32">
    <location>
        <begin position="1997"/>
        <end position="2064"/>
    </location>
</feature>
<dbReference type="InterPro" id="IPR035972">
    <property type="entry name" value="GLA-like_dom_SF"/>
</dbReference>
<dbReference type="PRINTS" id="PR00001">
    <property type="entry name" value="GLABLOOD"/>
</dbReference>
<dbReference type="PROSITE" id="PS00135">
    <property type="entry name" value="TRYPSIN_SER"/>
    <property type="match status" value="2"/>
</dbReference>
<feature type="region of interest" description="Disordered" evidence="32">
    <location>
        <begin position="551"/>
        <end position="571"/>
    </location>
</feature>
<dbReference type="PROSITE" id="PS00011">
    <property type="entry name" value="GLA_1"/>
    <property type="match status" value="1"/>
</dbReference>
<dbReference type="InterPro" id="IPR000294">
    <property type="entry name" value="GLA_domain"/>
</dbReference>
<dbReference type="InterPro" id="IPR033116">
    <property type="entry name" value="TRYPSIN_SER"/>
</dbReference>
<evidence type="ECO:0000256" key="4">
    <source>
        <dbReference type="ARBA" id="ARBA00004613"/>
    </source>
</evidence>
<keyword evidence="9" id="KW-0963">Cytoplasm</keyword>
<evidence type="ECO:0000256" key="7">
    <source>
        <dbReference type="ARBA" id="ARBA00022443"/>
    </source>
</evidence>
<dbReference type="Gene3D" id="2.40.10.10">
    <property type="entry name" value="Trypsin-like serine proteases"/>
    <property type="match status" value="6"/>
</dbReference>
<proteinExistence type="inferred from homology"/>
<evidence type="ECO:0000256" key="2">
    <source>
        <dbReference type="ARBA" id="ARBA00002741"/>
    </source>
</evidence>
<dbReference type="Pfam" id="PF00089">
    <property type="entry name" value="Trypsin"/>
    <property type="match status" value="3"/>
</dbReference>
<evidence type="ECO:0000256" key="10">
    <source>
        <dbReference type="ARBA" id="ARBA00022525"/>
    </source>
</evidence>
<dbReference type="SMART" id="SM00150">
    <property type="entry name" value="SPEC"/>
    <property type="match status" value="1"/>
</dbReference>
<dbReference type="InterPro" id="IPR011993">
    <property type="entry name" value="PH-like_dom_sf"/>
</dbReference>
<dbReference type="EC" id="3.4.21.22" evidence="5"/>
<dbReference type="CDD" id="cd01227">
    <property type="entry name" value="PH_Dbs"/>
    <property type="match status" value="1"/>
</dbReference>
<dbReference type="Gene3D" id="1.20.900.10">
    <property type="entry name" value="Dbl homology (DH) domain"/>
    <property type="match status" value="1"/>
</dbReference>
<accession>A0A8J6AM22</accession>
<evidence type="ECO:0000256" key="15">
    <source>
        <dbReference type="ARBA" id="ARBA00022670"/>
    </source>
</evidence>
<comment type="caution">
    <text evidence="29">Lacks conserved residue(s) required for the propagation of feature annotation.</text>
</comment>
<dbReference type="PANTHER" id="PTHR24278">
    <property type="entry name" value="COAGULATION FACTOR"/>
    <property type="match status" value="1"/>
</dbReference>
<dbReference type="Gene3D" id="2.10.25.10">
    <property type="entry name" value="Laminin"/>
    <property type="match status" value="5"/>
</dbReference>
<dbReference type="GO" id="GO:0005615">
    <property type="term" value="C:extracellular space"/>
    <property type="evidence" value="ECO:0007669"/>
    <property type="project" value="TreeGrafter"/>
</dbReference>
<evidence type="ECO:0000256" key="32">
    <source>
        <dbReference type="SAM" id="MobiDB-lite"/>
    </source>
</evidence>
<keyword evidence="18 31" id="KW-0378">Hydrolase</keyword>
<dbReference type="InterPro" id="IPR055251">
    <property type="entry name" value="SOS1_NGEF_PH"/>
</dbReference>
<feature type="domain" description="EGF-like" evidence="36">
    <location>
        <begin position="3412"/>
        <end position="3447"/>
    </location>
</feature>
<dbReference type="CDD" id="cd00160">
    <property type="entry name" value="RhoGEF"/>
    <property type="match status" value="1"/>
</dbReference>
<evidence type="ECO:0000259" key="39">
    <source>
        <dbReference type="PROSITE" id="PS50998"/>
    </source>
</evidence>
<feature type="non-terminal residue" evidence="40">
    <location>
        <position position="3755"/>
    </location>
</feature>
<evidence type="ECO:0000259" key="33">
    <source>
        <dbReference type="PROSITE" id="PS50002"/>
    </source>
</evidence>
<feature type="domain" description="Peptidase S1" evidence="38">
    <location>
        <begin position="3124"/>
        <end position="3356"/>
    </location>
</feature>
<keyword evidence="19 31" id="KW-0720">Serine protease</keyword>
<dbReference type="InterPro" id="IPR050442">
    <property type="entry name" value="Peptidase_S1_coag_factors"/>
</dbReference>
<evidence type="ECO:0000313" key="40">
    <source>
        <dbReference type="EMBL" id="KAG8521157.1"/>
    </source>
</evidence>
<feature type="domain" description="Gla" evidence="39">
    <location>
        <begin position="3381"/>
        <end position="3434"/>
    </location>
</feature>
<sequence length="3755" mass="404468">ASRARRSRSREGKRGAGRAGAGGSKVRKVAGGAGRRAAAMGDARAARISVAEMERYFLYSEWCSWLLAAAEGESSAALGRGRCAPPQPEQGRPCGERGLAVPPARQRGGRAETRAQESRCAGRGPGRAGWEGEPRWAAQGPSRPAEPWTERRLLPPPLFPDSAGEERAPLPPRGRQTARPASLPAQPASLGRLAGILLRNNLATELRPPRSFRRFLRVRAQALRSHRQTSRRPPRPGPALLGEWEGPGAPRGPAPEAPPPACKPGCRGGPALPTWQGRGQRLGGQAPRPWRGRMSPYCPFLSRGHRAPGAVQAARASPLLLDSAQPAALPPCSPVSMCALASTGPRGRQEFALLHVHLQPCLARAHEMELPRLSPGGWGGGPAGRASAPEPSLAVVSSGPGQAPCSLGPRAPIPRQRLRGQTSSRKPEGGARAAQRGGPSVLTAGGIQDAGQCHSGPSWAAHTGPRRLSQLGRRCSQGHWRCEATSHAEGRVGLRPAGRGAGTKKPLTLWPADGWAMGYGRSPRLPVSGRGGDQQSQPVGMHRQGWASAWRPVTSPGPGEQSRGAGRPSEAHVRTLLSAPPSCVRGRGRLGEGVGRVLGVPVGRPGGRGGARGGCGRRPSCEAALQAPGAARDQEPLPLLRVCGWRGLGCRPVSATGECPTRTRPSSWTGPQPGLGEGWHFHVVHPKVSGAHGTEVGTGHTLTETQVPAGTVDTPQWPPQGRAAAAAALGSSPDSAGPEELSEHQATPRGDTCVWAPGPSQARGQLRLWGLHGPWGGRRPPGAFPKPTAMAASAALGGGRREPPARPVPGLRVATPPGHTHQSPRSPSPPPSPTLPVCPLLPAPPHGAVGAWLWGGHLVEVTCDLVSSLRFLGTTSPSRASASALAQGQTPCPGPGPWLASRQDGPPRPPPCLYSGRQPPTCSAEIRGPHLLCMFGAQDPWQRGSPCVVDTGSAAGPAPPACPAPSARRLALLSAPRPVGLFGGPCLGGDLLGLLGRGDEIMHQDVTPLCAADIQDQLKKRFAYLSGGRGQDGSPVITFPDYPGFGDVTDKEFQNVLTYLTSVPSLQDSGVGFILVIDRRQDRWTSVKASILRIAGLTRRAPAWPRMGSRTARPRRAPSPQASFPANLQLVLVLRPVGLLQRALSELAFKLSRDDLRMKVPVVMLGSAAELHGYIDKSQLTEDLGGTLHYCHSRWLCRRTVRPGAGLRAGQGGRRRPEGWPRGRPVTPAAPQAIESFALLVKQTAQTLQCFGTELAETELPDDVPSTSAVLRAHTEKKAKAKAGATRPSRGRGQRPLAAGGTSGTGCESLVSLQEDMKLALDEGQHILDSIREPLAKSTEHSLNQDQLDNETTVQRLLAQLHETEAAFDDFWARHQQKLQQCLCLRHFEQDFHEVKAALDVLAQKISALTDVGNSLAHAKHLLKDLAAFEHKASAAVERARGLSREGERLIDSKHYAVDSIRPKCQELQHLCEQFSAEVDTRRALLRQSLELHTLLEASMRWCDEGIYLLASQPVDKCQSQDGAEAALQEIEKFLETGAENKIQELEKLYQAYAAILTPDLVDHVRKVFQKQESTQDMFHRRQASLKKLAAKQTRPVQPVAPRPEALAKSPGPSPGVRRGSDSPGSEGSTLRRGPYRRVKSEMGEGRQGRGSSAGDEEESLAVLRRHVMNELLDTERVYVGELLCVLEGYAAEMDSPLMAHLLAAGLQGKKDVLFGNMEEIYHFHHRIFLRELESYRECPELVGRCFLERMEEFQIYEKYCQNKPRSESLWRQCSDCPFFQGRGPQECQRKLDHKLSLDSYLLKPVQRITKYQLLLKEMLKYSKSCEGAEDLQEALSSILGILKAVNDSMHLIAITGYDGNLGDLGRLLMQGSFSVWTDHKRGHAKVKDLARFKPMQRHLFLHEKAVLFCKRREENGEGYEKAPSYSYKQSLNMTAVGITENVKGDMKKFEIWYNAREEVYIIQAPTPEVKAAWVREIRKVLTSQLQACRGEWRPSCPSALPRAAPGPASRLTPRRGQPAPGPRAVPEPAPALGAQHQSLERKHKKQQKVGRKENGASPSGRIWGLDYRAKAPRQGQRWGFQRPSLAALSPVWDDVVTSSASESSALSRKLCARRGLAHPSELPASPASPDKKAKRHEVKSDPTPFGLRGWSRSPHPSEAPEDSGGWSSAEEPINSSDAEEDGGADGGKLVPGLRGRAGVGGRDGGPGAAARAPRAGRAAPSRAVGFGQRTKGSCLPRGSGAGPRSWPSPAHHSGPDGEPGVWVVGASTAHPSPVRKGVRVRDPRAWAATPEPGPPSAQSCQVSRSAAESARSELSLTRPPAQVPGKYTVLGPEDGGGPAALAVRSGDVVEVVQEGDRGLWYVRNLRSSQEAWLPARSLSALLGRSGSAQCLSSPAALTWPRWLCSAPCCACAGLWPQPGRAGRGGAGPEGWPAAGALRPVFLSQEDARRVLGRQRQRRANAFLEELRPGSLERECREELCSFEEAREIFRNAERTMGTSAPRTPARMGAPARTSSSPTSASAPATSRAETARKVRAAGRPAGTPRPRLPRLLLLGPGPCRPQPLPADKDDQLICAHENGGCQQYCSDRAGARRVCRCHEGYALQPDGVSCAPAVEYPCGKIPVLEKRNGTGPRGRIVGGAECPKGECPWQALLLLNGQLLCGGTLVDAQWVVSAAHCFDKMRSWENLMVVLGEHELGQEDGDEQRRHVASVVVPDKYVAGRTDHDLALLRLQRPAELTAHVVPLCLPERAFSERTLALVRFSAVSGWGQLLDRGATARVLMVVHVPRWMTQDCLQQTRSRIAVTRNMFCAGYLDGSKDACKGDSGGPHATPFRGTWYLTGVVSWGEGCAASGHLGVYTRVSRYAGWLAGPPWQAGSSSCCWAPAWPASCCPRGAAPSMSAQGADVGRGAGALVAGAISWCPPRPVFIGRDRAHGVLERVRRANSFLEELKKGNLERECREETCSYEEAREVFEDTDKTNEFWNKYKDGDQCESNPCQNQGRCRDGLGSHTCTCPEGFEGRNCELSTRRFCSLDNGDCEQFCREERGTVACGCARGYELHEDGHSCMSTEPFPCGKLTLSRWRRSAPPPEPATRDLGPTENPFNLPGLNDTDSPEEGHSSVVRIVGGRECGAGECPWQALLVNEENEGFCGGTILAEFYVLTAAHCVHQAKKFKVRVGDRDTELQEGGESEHEVEGIVKHSKFVRETYDFDIAVLRLRTPIAFSANVAPACLPEKDWAEAALMTQRSGIVSGFGRTHEKGRPSTKLKMLEVPYVDRNTCKLSSSFAITQHMFCAGYDASPEDACQGDSGGPHVTRFRGTYFVTGIVSWGEGCARKGKYGVYTKVTNFLRWIDKMALLDPARSAAFLPASEASRVLGRARRAGSYLLEELFEGNLEKECHEEVCTYEEAREVFEDDAHTPCLNNGSCQHHIRGYSCACPAGFEGRDCAFAKSACHPGRQDGCAHFCRPGQGAYVCSCADGHRLGADRRSCVPQGECACGVLGSGNAPWPPRSEGIPHLFPWQVQLTNSEGEHFCGGVIVQDDFVLTTANCSLRHGNISVRTGLHRPDREPAATAVRSVHVHLRHRPASGDNDLALLRLARPIRCPDGGLPICMPERAFAERVLIPQTGGLLSGWTLDGPWLSPAPTQLPVSRLDDEACGSALNTTVTTRSCCEQGAGAGMRPWAGGGLVARERGGTWFLTGLLSAAPPRESAPAAVLLTSVPRFSLWVRQVTQRAREGDAGSRASVGLGSGLPAQP</sequence>
<dbReference type="SMART" id="SM00325">
    <property type="entry name" value="RhoGEF"/>
    <property type="match status" value="1"/>
</dbReference>
<evidence type="ECO:0000256" key="8">
    <source>
        <dbReference type="ARBA" id="ARBA00022479"/>
    </source>
</evidence>
<dbReference type="InterPro" id="IPR002017">
    <property type="entry name" value="Spectrin_repeat"/>
</dbReference>
<evidence type="ECO:0000259" key="36">
    <source>
        <dbReference type="PROSITE" id="PS50026"/>
    </source>
</evidence>
<evidence type="ECO:0000259" key="38">
    <source>
        <dbReference type="PROSITE" id="PS50240"/>
    </source>
</evidence>
<evidence type="ECO:0000256" key="3">
    <source>
        <dbReference type="ARBA" id="ARBA00004496"/>
    </source>
</evidence>
<reference evidence="40" key="1">
    <citation type="journal article" date="2021" name="Evol. Appl.">
        <title>The genome of the Pyrenean desman and the effects of bottlenecks and inbreeding on the genomic landscape of an endangered species.</title>
        <authorList>
            <person name="Escoda L."/>
            <person name="Castresana J."/>
        </authorList>
    </citation>
    <scope>NUCLEOTIDE SEQUENCE</scope>
    <source>
        <strain evidence="40">IBE-C5619</strain>
    </source>
</reference>
<name>A0A8J6AM22_GALPY</name>
<evidence type="ECO:0000256" key="12">
    <source>
        <dbReference type="ARBA" id="ARBA00022553"/>
    </source>
</evidence>
<dbReference type="GO" id="GO:0007596">
    <property type="term" value="P:blood coagulation"/>
    <property type="evidence" value="ECO:0007669"/>
    <property type="project" value="UniProtKB-KW"/>
</dbReference>
<feature type="compositionally biased region" description="Low complexity" evidence="32">
    <location>
        <begin position="2538"/>
        <end position="2551"/>
    </location>
</feature>
<feature type="region of interest" description="Disordered" evidence="32">
    <location>
        <begin position="2492"/>
        <end position="2551"/>
    </location>
</feature>
<dbReference type="InterPro" id="IPR035534">
    <property type="entry name" value="DBS_PH"/>
</dbReference>
<feature type="disulfide bond" evidence="29">
    <location>
        <begin position="3437"/>
        <end position="3446"/>
    </location>
</feature>
<feature type="region of interest" description="Disordered" evidence="32">
    <location>
        <begin position="222"/>
        <end position="289"/>
    </location>
</feature>
<dbReference type="PROSITE" id="PS50010">
    <property type="entry name" value="DH_2"/>
    <property type="match status" value="1"/>
</dbReference>
<feature type="region of interest" description="Disordered" evidence="32">
    <location>
        <begin position="373"/>
        <end position="464"/>
    </location>
</feature>
<dbReference type="FunFam" id="2.40.10.10:FF:000013">
    <property type="entry name" value="Coagulation factor X"/>
    <property type="match status" value="2"/>
</dbReference>
<dbReference type="PROSITE" id="PS50240">
    <property type="entry name" value="TRYPSIN_DOM"/>
    <property type="match status" value="3"/>
</dbReference>
<dbReference type="PROSITE" id="PS50026">
    <property type="entry name" value="EGF_3"/>
    <property type="match status" value="2"/>
</dbReference>
<dbReference type="CDD" id="cd00054">
    <property type="entry name" value="EGF_CA"/>
    <property type="match status" value="2"/>
</dbReference>
<keyword evidence="17" id="KW-0479">Metal-binding</keyword>
<dbReference type="SUPFAM" id="SSF48065">
    <property type="entry name" value="DBL homology domain (DH-domain)"/>
    <property type="match status" value="1"/>
</dbReference>
<evidence type="ECO:0000259" key="34">
    <source>
        <dbReference type="PROSITE" id="PS50003"/>
    </source>
</evidence>
<dbReference type="GO" id="GO:0035556">
    <property type="term" value="P:intracellular signal transduction"/>
    <property type="evidence" value="ECO:0007669"/>
    <property type="project" value="InterPro"/>
</dbReference>
<feature type="domain" description="Gla" evidence="39">
    <location>
        <begin position="2459"/>
        <end position="2501"/>
    </location>
</feature>
<dbReference type="GO" id="GO:0005737">
    <property type="term" value="C:cytoplasm"/>
    <property type="evidence" value="ECO:0007669"/>
    <property type="project" value="UniProtKB-SubCell"/>
</dbReference>
<feature type="domain" description="PH" evidence="34">
    <location>
        <begin position="1867"/>
        <end position="1983"/>
    </location>
</feature>
<dbReference type="GO" id="GO:0005085">
    <property type="term" value="F:guanyl-nucleotide exchange factor activity"/>
    <property type="evidence" value="ECO:0007669"/>
    <property type="project" value="UniProtKB-KW"/>
</dbReference>
<feature type="region of interest" description="Disordered" evidence="32">
    <location>
        <begin position="1276"/>
        <end position="1305"/>
    </location>
</feature>
<dbReference type="InterPro" id="IPR018159">
    <property type="entry name" value="Spectrin/alpha-actinin"/>
</dbReference>
<evidence type="ECO:0000256" key="20">
    <source>
        <dbReference type="ARBA" id="ARBA00022837"/>
    </source>
</evidence>
<dbReference type="PROSITE" id="PS50002">
    <property type="entry name" value="SH3"/>
    <property type="match status" value="1"/>
</dbReference>
<dbReference type="InterPro" id="IPR043504">
    <property type="entry name" value="Peptidase_S1_PA_chymotrypsin"/>
</dbReference>
<dbReference type="InterPro" id="IPR001331">
    <property type="entry name" value="GDS_CDC24_CS"/>
</dbReference>
<dbReference type="SMART" id="SM00069">
    <property type="entry name" value="GLA"/>
    <property type="match status" value="3"/>
</dbReference>
<dbReference type="CDD" id="cd00176">
    <property type="entry name" value="SPEC"/>
    <property type="match status" value="1"/>
</dbReference>
<evidence type="ECO:0000256" key="26">
    <source>
        <dbReference type="ARBA" id="ARBA00023278"/>
    </source>
</evidence>
<evidence type="ECO:0000256" key="13">
    <source>
        <dbReference type="ARBA" id="ARBA00022641"/>
    </source>
</evidence>
<feature type="compositionally biased region" description="Pro residues" evidence="32">
    <location>
        <begin position="826"/>
        <end position="838"/>
    </location>
</feature>
<feature type="region of interest" description="Disordered" evidence="32">
    <location>
        <begin position="1206"/>
        <end position="1228"/>
    </location>
</feature>
<keyword evidence="14" id="KW-0344">Guanine-nucleotide releasing factor</keyword>
<dbReference type="FunFam" id="2.10.25.10:FF:000162">
    <property type="entry name" value="Coagulation factor X (Predicted)"/>
    <property type="match status" value="1"/>
</dbReference>
<keyword evidence="41" id="KW-1185">Reference proteome</keyword>
<dbReference type="Gene3D" id="2.30.29.30">
    <property type="entry name" value="Pleckstrin-homology domain (PH domain)/Phosphotyrosine-binding domain (PTB)"/>
    <property type="match status" value="1"/>
</dbReference>
<dbReference type="InterPro" id="IPR001452">
    <property type="entry name" value="SH3_domain"/>
</dbReference>
<protein>
    <recommendedName>
        <fullName evidence="6">Coagulation factor IX</fullName>
        <ecNumber evidence="5">3.4.21.22</ecNumber>
    </recommendedName>
    <alternativeName>
        <fullName evidence="27">Christmas factor</fullName>
    </alternativeName>
</protein>
<keyword evidence="22" id="KW-0094">Blood coagulation</keyword>
<dbReference type="FunFam" id="4.10.740.10:FF:000001">
    <property type="entry name" value="vitamin K-dependent protein S"/>
    <property type="match status" value="3"/>
</dbReference>
<evidence type="ECO:0000259" key="35">
    <source>
        <dbReference type="PROSITE" id="PS50010"/>
    </source>
</evidence>
<feature type="compositionally biased region" description="Pro residues" evidence="32">
    <location>
        <begin position="250"/>
        <end position="262"/>
    </location>
</feature>
<evidence type="ECO:0000256" key="5">
    <source>
        <dbReference type="ARBA" id="ARBA00012066"/>
    </source>
</evidence>
<feature type="region of interest" description="Disordered" evidence="32">
    <location>
        <begin position="777"/>
        <end position="838"/>
    </location>
</feature>
<dbReference type="PROSITE" id="PS00741">
    <property type="entry name" value="DH_1"/>
    <property type="match status" value="1"/>
</dbReference>
<comment type="function">
    <text evidence="2">Factor IX is a vitamin K-dependent plasma protein that participates in the intrinsic pathway of blood coagulation by converting factor X to its active form in the presence of Ca(2+) ions, phospholipids, and factor VIIIa.</text>
</comment>
<dbReference type="PROSITE" id="PS50998">
    <property type="entry name" value="GLA_2"/>
    <property type="match status" value="3"/>
</dbReference>
<dbReference type="SUPFAM" id="SSF57196">
    <property type="entry name" value="EGF/Laminin"/>
    <property type="match status" value="2"/>
</dbReference>
<dbReference type="InterPro" id="IPR000219">
    <property type="entry name" value="DH_dom"/>
</dbReference>